<proteinExistence type="predicted"/>
<dbReference type="PANTHER" id="PTHR22722">
    <property type="entry name" value="LOW-DENSITY LIPOPROTEIN RECEPTOR-RELATED PROTEIN 2-RELATED"/>
    <property type="match status" value="1"/>
</dbReference>
<protein>
    <submittedName>
        <fullName evidence="17">Low-density lipoprotein receptor-related protein 5-like isoform X1</fullName>
    </submittedName>
</protein>
<sequence>MPAAWLCDRDFNCEDGTDEQDCDPEELRCGPRQWACAGGEQCVPGVWRCDGQRDCEDGSDEAGCPPRKCQSSEFQCRSHGCLALRPVCDGKEDYADGSDEGGTCSPSACHRARCPHACYQSPHGPVCACERGFELGSNGQVCKDVDECGKPGSQPCSQTCVNTQGSYSCTCHPGYSLEPDGHTCKATGIKSDCIAVDCIGRNLYWVVGTAGRILAVQLTAVWRGKSEHTIVLDDLTQPRSLALDPLNGLMYWSEIGGEPQIEQAGMDGSSRKILVSQGLGWPTSIALDQLSWKIFWSDDKFHCIGSANLDGTGVHVSIPWY</sequence>
<evidence type="ECO:0000256" key="10">
    <source>
        <dbReference type="ARBA" id="ARBA00023170"/>
    </source>
</evidence>
<dbReference type="Pfam" id="PF00057">
    <property type="entry name" value="Ldl_recept_a"/>
    <property type="match status" value="2"/>
</dbReference>
<dbReference type="FunFam" id="4.10.400.10:FF:000045">
    <property type="entry name" value="Low-density lipoprotein receptor-related protein 2"/>
    <property type="match status" value="1"/>
</dbReference>
<dbReference type="SMART" id="SM00179">
    <property type="entry name" value="EGF_CA"/>
    <property type="match status" value="1"/>
</dbReference>
<evidence type="ECO:0000256" key="3">
    <source>
        <dbReference type="ARBA" id="ARBA00022536"/>
    </source>
</evidence>
<dbReference type="Pfam" id="PF07645">
    <property type="entry name" value="EGF_CA"/>
    <property type="match status" value="1"/>
</dbReference>
<feature type="disulfide bond" evidence="13">
    <location>
        <begin position="49"/>
        <end position="64"/>
    </location>
</feature>
<dbReference type="InterPro" id="IPR001881">
    <property type="entry name" value="EGF-like_Ca-bd_dom"/>
</dbReference>
<dbReference type="PROSITE" id="PS00010">
    <property type="entry name" value="ASX_HYDROXYL"/>
    <property type="match status" value="1"/>
</dbReference>
<feature type="domain" description="EGF-like" evidence="15">
    <location>
        <begin position="144"/>
        <end position="185"/>
    </location>
</feature>
<evidence type="ECO:0000256" key="5">
    <source>
        <dbReference type="ARBA" id="ARBA00022692"/>
    </source>
</evidence>
<feature type="disulfide bond" evidence="13">
    <location>
        <begin position="69"/>
        <end position="81"/>
    </location>
</feature>
<keyword evidence="9 13" id="KW-1015">Disulfide bond</keyword>
<evidence type="ECO:0000259" key="15">
    <source>
        <dbReference type="PROSITE" id="PS50026"/>
    </source>
</evidence>
<keyword evidence="10" id="KW-0675">Receptor</keyword>
<keyword evidence="8" id="KW-0472">Membrane</keyword>
<keyword evidence="6" id="KW-0677">Repeat</keyword>
<evidence type="ECO:0000256" key="12">
    <source>
        <dbReference type="PROSITE-ProRule" id="PRU00076"/>
    </source>
</evidence>
<dbReference type="SMART" id="SM00135">
    <property type="entry name" value="LY"/>
    <property type="match status" value="3"/>
</dbReference>
<dbReference type="PROSITE" id="PS01186">
    <property type="entry name" value="EGF_2"/>
    <property type="match status" value="1"/>
</dbReference>
<dbReference type="Proteomes" id="UP000515165">
    <property type="component" value="Chromosome 2"/>
</dbReference>
<dbReference type="GO" id="GO:0006898">
    <property type="term" value="P:receptor-mediated endocytosis"/>
    <property type="evidence" value="ECO:0007669"/>
    <property type="project" value="TreeGrafter"/>
</dbReference>
<keyword evidence="7" id="KW-1133">Transmembrane helix</keyword>
<dbReference type="PRINTS" id="PR00261">
    <property type="entry name" value="LDLRECEPTOR"/>
</dbReference>
<dbReference type="InterPro" id="IPR011042">
    <property type="entry name" value="6-blade_b-propeller_TolB-like"/>
</dbReference>
<dbReference type="Gene3D" id="4.10.400.10">
    <property type="entry name" value="Low-density Lipoprotein Receptor"/>
    <property type="match status" value="2"/>
</dbReference>
<evidence type="ECO:0000256" key="13">
    <source>
        <dbReference type="PROSITE-ProRule" id="PRU00124"/>
    </source>
</evidence>
<dbReference type="PROSITE" id="PS51120">
    <property type="entry name" value="LDLRB"/>
    <property type="match status" value="1"/>
</dbReference>
<evidence type="ECO:0000256" key="6">
    <source>
        <dbReference type="ARBA" id="ARBA00022737"/>
    </source>
</evidence>
<feature type="repeat" description="LDL-receptor class B" evidence="14">
    <location>
        <begin position="248"/>
        <end position="291"/>
    </location>
</feature>
<dbReference type="InterPro" id="IPR000742">
    <property type="entry name" value="EGF"/>
</dbReference>
<dbReference type="FunFam" id="2.10.25.10:FF:000009">
    <property type="entry name" value="Low-density lipoprotein receptor isoform 1"/>
    <property type="match status" value="1"/>
</dbReference>
<evidence type="ECO:0000256" key="11">
    <source>
        <dbReference type="ARBA" id="ARBA00023180"/>
    </source>
</evidence>
<dbReference type="GO" id="GO:0016324">
    <property type="term" value="C:apical plasma membrane"/>
    <property type="evidence" value="ECO:0007669"/>
    <property type="project" value="TreeGrafter"/>
</dbReference>
<dbReference type="Pfam" id="PF00058">
    <property type="entry name" value="Ldl_recept_b"/>
    <property type="match status" value="1"/>
</dbReference>
<keyword evidence="5" id="KW-0812">Transmembrane</keyword>
<evidence type="ECO:0000313" key="16">
    <source>
        <dbReference type="Proteomes" id="UP000515165"/>
    </source>
</evidence>
<keyword evidence="3 12" id="KW-0245">EGF-like domain</keyword>
<dbReference type="OrthoDB" id="8831087at2759"/>
<reference evidence="17" key="1">
    <citation type="submission" date="2025-08" db="UniProtKB">
        <authorList>
            <consortium name="RefSeq"/>
        </authorList>
    </citation>
    <scope>IDENTIFICATION</scope>
    <source>
        <tissue evidence="17">Blood</tissue>
    </source>
</reference>
<evidence type="ECO:0000256" key="7">
    <source>
        <dbReference type="ARBA" id="ARBA00022989"/>
    </source>
</evidence>
<dbReference type="KEGG" id="zca:113924127"/>
<comment type="subcellular location">
    <subcellularLocation>
        <location evidence="1">Endomembrane system</location>
    </subcellularLocation>
    <subcellularLocation>
        <location evidence="2">Membrane</location>
        <topology evidence="2">Single-pass type I membrane protein</topology>
    </subcellularLocation>
</comment>
<dbReference type="InterPro" id="IPR002172">
    <property type="entry name" value="LDrepeatLR_classA_rpt"/>
</dbReference>
<dbReference type="GO" id="GO:0005509">
    <property type="term" value="F:calcium ion binding"/>
    <property type="evidence" value="ECO:0007669"/>
    <property type="project" value="InterPro"/>
</dbReference>
<evidence type="ECO:0000256" key="9">
    <source>
        <dbReference type="ARBA" id="ARBA00023157"/>
    </source>
</evidence>
<evidence type="ECO:0000256" key="14">
    <source>
        <dbReference type="PROSITE-ProRule" id="PRU00461"/>
    </source>
</evidence>
<keyword evidence="4" id="KW-0254">Endocytosis</keyword>
<dbReference type="SUPFAM" id="SSF57196">
    <property type="entry name" value="EGF/Laminin"/>
    <property type="match status" value="2"/>
</dbReference>
<dbReference type="Gene3D" id="2.10.25.10">
    <property type="entry name" value="Laminin"/>
    <property type="match status" value="2"/>
</dbReference>
<evidence type="ECO:0000256" key="2">
    <source>
        <dbReference type="ARBA" id="ARBA00004479"/>
    </source>
</evidence>
<keyword evidence="16" id="KW-1185">Reference proteome</keyword>
<dbReference type="PANTHER" id="PTHR22722:SF12">
    <property type="entry name" value="EGF-LIKE DOMAIN-CONTAINING PROTEIN"/>
    <property type="match status" value="1"/>
</dbReference>
<dbReference type="AlphaFoldDB" id="A0A6J2DA42"/>
<dbReference type="GO" id="GO:0042562">
    <property type="term" value="F:hormone binding"/>
    <property type="evidence" value="ECO:0007669"/>
    <property type="project" value="TreeGrafter"/>
</dbReference>
<dbReference type="InterPro" id="IPR036055">
    <property type="entry name" value="LDL_receptor-like_sf"/>
</dbReference>
<organism evidence="16 17">
    <name type="scientific">Zalophus californianus</name>
    <name type="common">California sealion</name>
    <dbReference type="NCBI Taxonomy" id="9704"/>
    <lineage>
        <taxon>Eukaryota</taxon>
        <taxon>Metazoa</taxon>
        <taxon>Chordata</taxon>
        <taxon>Craniata</taxon>
        <taxon>Vertebrata</taxon>
        <taxon>Euteleostomi</taxon>
        <taxon>Mammalia</taxon>
        <taxon>Eutheria</taxon>
        <taxon>Laurasiatheria</taxon>
        <taxon>Carnivora</taxon>
        <taxon>Caniformia</taxon>
        <taxon>Pinnipedia</taxon>
        <taxon>Otariidae</taxon>
        <taxon>Zalophus</taxon>
    </lineage>
</organism>
<accession>A0A6J2DA42</accession>
<evidence type="ECO:0000256" key="8">
    <source>
        <dbReference type="ARBA" id="ARBA00023136"/>
    </source>
</evidence>
<dbReference type="PROSITE" id="PS50068">
    <property type="entry name" value="LDLRA_2"/>
    <property type="match status" value="2"/>
</dbReference>
<name>A0A6J2DA42_ZALCA</name>
<dbReference type="RefSeq" id="XP_027453240.1">
    <property type="nucleotide sequence ID" value="XM_027597439.2"/>
</dbReference>
<evidence type="ECO:0000256" key="4">
    <source>
        <dbReference type="ARBA" id="ARBA00022583"/>
    </source>
</evidence>
<dbReference type="CDD" id="cd00112">
    <property type="entry name" value="LDLa"/>
    <property type="match status" value="3"/>
</dbReference>
<dbReference type="GO" id="GO:0012505">
    <property type="term" value="C:endomembrane system"/>
    <property type="evidence" value="ECO:0007669"/>
    <property type="project" value="UniProtKB-SubCell"/>
</dbReference>
<evidence type="ECO:0000313" key="17">
    <source>
        <dbReference type="RefSeq" id="XP_027453240.1"/>
    </source>
</evidence>
<dbReference type="InterPro" id="IPR051221">
    <property type="entry name" value="LDLR-related"/>
</dbReference>
<dbReference type="GeneID" id="113924127"/>
<evidence type="ECO:0000256" key="1">
    <source>
        <dbReference type="ARBA" id="ARBA00004308"/>
    </source>
</evidence>
<dbReference type="InterPro" id="IPR018097">
    <property type="entry name" value="EGF_Ca-bd_CS"/>
</dbReference>
<keyword evidence="11" id="KW-0325">Glycoprotein</keyword>
<dbReference type="SMART" id="SM00181">
    <property type="entry name" value="EGF"/>
    <property type="match status" value="2"/>
</dbReference>
<dbReference type="SUPFAM" id="SSF57424">
    <property type="entry name" value="LDL receptor-like module"/>
    <property type="match status" value="2"/>
</dbReference>
<dbReference type="PROSITE" id="PS01209">
    <property type="entry name" value="LDLRA_1"/>
    <property type="match status" value="1"/>
</dbReference>
<dbReference type="Gene3D" id="2.120.10.30">
    <property type="entry name" value="TolB, C-terminal domain"/>
    <property type="match status" value="1"/>
</dbReference>
<dbReference type="PROSITE" id="PS01187">
    <property type="entry name" value="EGF_CA"/>
    <property type="match status" value="1"/>
</dbReference>
<dbReference type="InterPro" id="IPR000152">
    <property type="entry name" value="EGF-type_Asp/Asn_hydroxyl_site"/>
</dbReference>
<dbReference type="InterPro" id="IPR023415">
    <property type="entry name" value="LDLR_class-A_CS"/>
</dbReference>
<dbReference type="InterPro" id="IPR049883">
    <property type="entry name" value="NOTCH1_EGF-like"/>
</dbReference>
<dbReference type="PROSITE" id="PS50026">
    <property type="entry name" value="EGF_3"/>
    <property type="match status" value="1"/>
</dbReference>
<gene>
    <name evidence="17" type="primary">LOC113924127</name>
</gene>
<comment type="caution">
    <text evidence="12">Lacks conserved residue(s) required for the propagation of feature annotation.</text>
</comment>
<dbReference type="GO" id="GO:0043235">
    <property type="term" value="C:receptor complex"/>
    <property type="evidence" value="ECO:0007669"/>
    <property type="project" value="TreeGrafter"/>
</dbReference>
<dbReference type="InterPro" id="IPR000033">
    <property type="entry name" value="LDLR_classB_rpt"/>
</dbReference>
<dbReference type="SMART" id="SM00192">
    <property type="entry name" value="LDLa"/>
    <property type="match status" value="2"/>
</dbReference>
<dbReference type="SUPFAM" id="SSF63825">
    <property type="entry name" value="YWTD domain"/>
    <property type="match status" value="1"/>
</dbReference>